<dbReference type="InterPro" id="IPR055354">
    <property type="entry name" value="DUF7507"/>
</dbReference>
<proteinExistence type="predicted"/>
<dbReference type="AlphaFoldDB" id="A0A3N3DWA6"/>
<accession>A0A3N3DWA6</accession>
<evidence type="ECO:0000313" key="3">
    <source>
        <dbReference type="Proteomes" id="UP000278792"/>
    </source>
</evidence>
<evidence type="ECO:0000313" key="2">
    <source>
        <dbReference type="EMBL" id="ROV58696.1"/>
    </source>
</evidence>
<protein>
    <recommendedName>
        <fullName evidence="1">DUF7507 domain-containing protein</fullName>
    </recommendedName>
</protein>
<dbReference type="Proteomes" id="UP000278792">
    <property type="component" value="Unassembled WGS sequence"/>
</dbReference>
<name>A0A3N3DWA6_9VIBR</name>
<reference evidence="2 3" key="1">
    <citation type="submission" date="2018-11" db="EMBL/GenBank/DDBJ databases">
        <title>Vibrio ponticus strain CAIM 1751 pathogenic for the snapper Lutjanus guttatus.</title>
        <authorList>
            <person name="Soto-Rodriguez S."/>
            <person name="Lozano-Olvera R."/>
            <person name="Gomez-Gil B."/>
        </authorList>
    </citation>
    <scope>NUCLEOTIDE SEQUENCE [LARGE SCALE GENOMIC DNA]</scope>
    <source>
        <strain evidence="2 3">CAIM 1751</strain>
    </source>
</reference>
<organism evidence="2 3">
    <name type="scientific">Vibrio ponticus</name>
    <dbReference type="NCBI Taxonomy" id="265668"/>
    <lineage>
        <taxon>Bacteria</taxon>
        <taxon>Pseudomonadati</taxon>
        <taxon>Pseudomonadota</taxon>
        <taxon>Gammaproteobacteria</taxon>
        <taxon>Vibrionales</taxon>
        <taxon>Vibrionaceae</taxon>
        <taxon>Vibrio</taxon>
    </lineage>
</organism>
<dbReference type="EMBL" id="RKIK01000067">
    <property type="protein sequence ID" value="ROV58696.1"/>
    <property type="molecule type" value="Genomic_DNA"/>
</dbReference>
<evidence type="ECO:0000259" key="1">
    <source>
        <dbReference type="Pfam" id="PF24346"/>
    </source>
</evidence>
<dbReference type="Pfam" id="PF24346">
    <property type="entry name" value="DUF7507"/>
    <property type="match status" value="1"/>
</dbReference>
<comment type="caution">
    <text evidence="2">The sequence shown here is derived from an EMBL/GenBank/DDBJ whole genome shotgun (WGS) entry which is preliminary data.</text>
</comment>
<sequence>MIMMGVFIKGGPVGNLYNYYSDGLIVNSDGNLHAPINPKNGDFYGLSHVSFCYIPGKPEIDITKTCEGGVLTAEGNAIEYDYKLVVENTGTLPLYDILAKDTTAGDEFTLESLAPGETKEFTGSFITDTNGIKNEAEVSAAVEGGGAVVASDEANFDCPVIEIPGKLNVTKSCTTVVVQNDYGHYGLAVNYSGDVCNDSAVLMKGVKVVEMNDSGMETFNIGDLAPGACADFEGRYVPKPVLGELPEEGVTGDQVGKFVDKVQATGTTFFGEVVESMYAEASCKLCPDCPDCPVH</sequence>
<feature type="domain" description="DUF7507" evidence="1">
    <location>
        <begin position="57"/>
        <end position="148"/>
    </location>
</feature>
<gene>
    <name evidence="2" type="ORF">EGH82_17365</name>
</gene>